<evidence type="ECO:0000313" key="2">
    <source>
        <dbReference type="Proteomes" id="UP000886520"/>
    </source>
</evidence>
<dbReference type="Proteomes" id="UP000886520">
    <property type="component" value="Chromosome 13"/>
</dbReference>
<gene>
    <name evidence="1" type="ORF">GOP47_0013217</name>
</gene>
<protein>
    <submittedName>
        <fullName evidence="1">Uncharacterized protein</fullName>
    </submittedName>
</protein>
<sequence length="122" mass="13735">MLDRCQELEELVGMAKMKPKEIPECCLLCMITKLESTEMHGHMCLTTTSFISCIPSTRRTFFSSKLTNRRVPSIEVEAAMAGCGRRGLEVLESLFEFPLATSLDDFLTLFSRMCCTAIDLLL</sequence>
<reference evidence="1" key="1">
    <citation type="submission" date="2021-01" db="EMBL/GenBank/DDBJ databases">
        <title>Adiantum capillus-veneris genome.</title>
        <authorList>
            <person name="Fang Y."/>
            <person name="Liao Q."/>
        </authorList>
    </citation>
    <scope>NUCLEOTIDE SEQUENCE</scope>
    <source>
        <strain evidence="1">H3</strain>
        <tissue evidence="1">Leaf</tissue>
    </source>
</reference>
<evidence type="ECO:0000313" key="1">
    <source>
        <dbReference type="EMBL" id="KAI5070966.1"/>
    </source>
</evidence>
<proteinExistence type="predicted"/>
<name>A0A9D4UNT4_ADICA</name>
<accession>A0A9D4UNT4</accession>
<keyword evidence="2" id="KW-1185">Reference proteome</keyword>
<dbReference type="EMBL" id="JABFUD020000013">
    <property type="protein sequence ID" value="KAI5070966.1"/>
    <property type="molecule type" value="Genomic_DNA"/>
</dbReference>
<organism evidence="1 2">
    <name type="scientific">Adiantum capillus-veneris</name>
    <name type="common">Maidenhair fern</name>
    <dbReference type="NCBI Taxonomy" id="13818"/>
    <lineage>
        <taxon>Eukaryota</taxon>
        <taxon>Viridiplantae</taxon>
        <taxon>Streptophyta</taxon>
        <taxon>Embryophyta</taxon>
        <taxon>Tracheophyta</taxon>
        <taxon>Polypodiopsida</taxon>
        <taxon>Polypodiidae</taxon>
        <taxon>Polypodiales</taxon>
        <taxon>Pteridineae</taxon>
        <taxon>Pteridaceae</taxon>
        <taxon>Vittarioideae</taxon>
        <taxon>Adiantum</taxon>
    </lineage>
</organism>
<dbReference type="AlphaFoldDB" id="A0A9D4UNT4"/>
<comment type="caution">
    <text evidence="1">The sequence shown here is derived from an EMBL/GenBank/DDBJ whole genome shotgun (WGS) entry which is preliminary data.</text>
</comment>